<reference evidence="6 7" key="1">
    <citation type="submission" date="2019-09" db="EMBL/GenBank/DDBJ databases">
        <authorList>
            <person name="Depoorter E."/>
        </authorList>
    </citation>
    <scope>NUCLEOTIDE SEQUENCE [LARGE SCALE GENOMIC DNA]</scope>
    <source>
        <strain evidence="6">R-18112</strain>
    </source>
</reference>
<dbReference type="AlphaFoldDB" id="A0A6P2YXR6"/>
<evidence type="ECO:0000313" key="6">
    <source>
        <dbReference type="EMBL" id="VWD27012.1"/>
    </source>
</evidence>
<dbReference type="Proteomes" id="UP000494274">
    <property type="component" value="Unassembled WGS sequence"/>
</dbReference>
<gene>
    <name evidence="6" type="ORF">BLA18112_05772</name>
</gene>
<dbReference type="GO" id="GO:0003677">
    <property type="term" value="F:DNA binding"/>
    <property type="evidence" value="ECO:0007669"/>
    <property type="project" value="UniProtKB-KW"/>
</dbReference>
<keyword evidence="5" id="KW-0233">DNA recombination</keyword>
<keyword evidence="3" id="KW-0815">Transposition</keyword>
<evidence type="ECO:0000256" key="5">
    <source>
        <dbReference type="ARBA" id="ARBA00023172"/>
    </source>
</evidence>
<keyword evidence="4" id="KW-0238">DNA-binding</keyword>
<dbReference type="EMBL" id="CABVQI010000022">
    <property type="protein sequence ID" value="VWD27012.1"/>
    <property type="molecule type" value="Genomic_DNA"/>
</dbReference>
<comment type="function">
    <text evidence="1">Required for the transposition of the insertion element.</text>
</comment>
<protein>
    <submittedName>
        <fullName evidence="6">Transposase</fullName>
    </submittedName>
</protein>
<evidence type="ECO:0000256" key="2">
    <source>
        <dbReference type="ARBA" id="ARBA00010961"/>
    </source>
</evidence>
<proteinExistence type="inferred from homology"/>
<dbReference type="Pfam" id="PF00872">
    <property type="entry name" value="Transposase_mut"/>
    <property type="match status" value="1"/>
</dbReference>
<sequence>MGYEIPTDCRTPVLGLGSGDSVLRLRSWHPKIANTTNAIESLHTQLRKITKARGHFPSDEAPFKLIYWPCATSLPS</sequence>
<evidence type="ECO:0000256" key="4">
    <source>
        <dbReference type="ARBA" id="ARBA00023125"/>
    </source>
</evidence>
<accession>A0A6P2YXR6</accession>
<evidence type="ECO:0000256" key="3">
    <source>
        <dbReference type="ARBA" id="ARBA00022578"/>
    </source>
</evidence>
<organism evidence="6 7">
    <name type="scientific">Burkholderia lata (strain ATCC 17760 / DSM 23089 / LMG 22485 / NCIMB 9086 / R18194 / 383)</name>
    <dbReference type="NCBI Taxonomy" id="482957"/>
    <lineage>
        <taxon>Bacteria</taxon>
        <taxon>Pseudomonadati</taxon>
        <taxon>Pseudomonadota</taxon>
        <taxon>Betaproteobacteria</taxon>
        <taxon>Burkholderiales</taxon>
        <taxon>Burkholderiaceae</taxon>
        <taxon>Burkholderia</taxon>
        <taxon>Burkholderia cepacia complex</taxon>
    </lineage>
</organism>
<evidence type="ECO:0000256" key="1">
    <source>
        <dbReference type="ARBA" id="ARBA00002190"/>
    </source>
</evidence>
<comment type="similarity">
    <text evidence="2">Belongs to the transposase mutator family.</text>
</comment>
<dbReference type="GO" id="GO:0006313">
    <property type="term" value="P:DNA transposition"/>
    <property type="evidence" value="ECO:0007669"/>
    <property type="project" value="InterPro"/>
</dbReference>
<dbReference type="GO" id="GO:0004803">
    <property type="term" value="F:transposase activity"/>
    <property type="evidence" value="ECO:0007669"/>
    <property type="project" value="InterPro"/>
</dbReference>
<dbReference type="InterPro" id="IPR001207">
    <property type="entry name" value="Transposase_mutator"/>
</dbReference>
<evidence type="ECO:0000313" key="7">
    <source>
        <dbReference type="Proteomes" id="UP000494274"/>
    </source>
</evidence>
<name>A0A6P2YXR6_BURL3</name>